<organism evidence="1">
    <name type="scientific">Aspergillus niger</name>
    <dbReference type="NCBI Taxonomy" id="5061"/>
    <lineage>
        <taxon>Eukaryota</taxon>
        <taxon>Fungi</taxon>
        <taxon>Dikarya</taxon>
        <taxon>Ascomycota</taxon>
        <taxon>Pezizomycotina</taxon>
        <taxon>Eurotiomycetes</taxon>
        <taxon>Eurotiomycetidae</taxon>
        <taxon>Eurotiales</taxon>
        <taxon>Aspergillaceae</taxon>
        <taxon>Aspergillus</taxon>
        <taxon>Aspergillus subgen. Circumdati</taxon>
    </lineage>
</organism>
<dbReference type="RefSeq" id="XP_059600050.1">
    <property type="nucleotide sequence ID" value="XM_059746502.1"/>
</dbReference>
<protein>
    <submittedName>
        <fullName evidence="1">Uncharacterized protein</fullName>
    </submittedName>
</protein>
<dbReference type="VEuPathDB" id="FungiDB:An02g09490"/>
<name>A0AAJ8DXT7_ASPNG</name>
<sequence>MSTKVLKARLTGLRTKRQEIFICSVERLRGTRADLGAEASVTFYVAPQCQLAKPRRRSQVAIACLSEPAKVGKIQAPSRHVAATNREQRGLPPEIYWWLQDFGLFISYGLLKLSWSLKFASSGPRRGHSSVTM</sequence>
<reference evidence="1" key="1">
    <citation type="submission" date="2025-02" db="EMBL/GenBank/DDBJ databases">
        <authorList>
            <consortium name="NCBI Genome Project"/>
        </authorList>
    </citation>
    <scope>NUCLEOTIDE SEQUENCE</scope>
</reference>
<evidence type="ECO:0000313" key="1">
    <source>
        <dbReference type="RefSeq" id="XP_059600050.1"/>
    </source>
</evidence>
<dbReference type="GeneID" id="84590407"/>
<dbReference type="KEGG" id="ang:An02g09490"/>
<reference evidence="1" key="2">
    <citation type="submission" date="2025-08" db="UniProtKB">
        <authorList>
            <consortium name="RefSeq"/>
        </authorList>
    </citation>
    <scope>IDENTIFICATION</scope>
</reference>
<dbReference type="AlphaFoldDB" id="A0AAJ8DXT7"/>
<accession>A0AAJ8DXT7</accession>
<proteinExistence type="predicted"/>
<gene>
    <name evidence="1" type="ORF">An02g09490</name>
</gene>